<keyword evidence="2" id="KW-1133">Transmembrane helix</keyword>
<feature type="region of interest" description="Disordered" evidence="1">
    <location>
        <begin position="92"/>
        <end position="117"/>
    </location>
</feature>
<sequence>MRNSRALAAACTVVAVLGAAAPMAVADGIGNGGGPANTQAPVVGGTGVAPGTGVVPGVGGVAPGVGGVGVAPGVAAVPGVLVPGFGVGGYGERGEGQRGRGHEFDELGRGDGGRNISVQPRTVRRGEQLTVTVNGCHRGDMRSAAFGTQRLSPFGGDMARGVATIRQNAHTGPYDITVSCDDHFMTRQSAFTVLDRGPALNGPEHSDDSDGWDQDPGSDGWQSTPKLGGVQAGLGGSISSGATPTDMAIGGGLVGAAVLAGCGFWLRRRHENRI</sequence>
<evidence type="ECO:0000256" key="2">
    <source>
        <dbReference type="SAM" id="Phobius"/>
    </source>
</evidence>
<organism evidence="4">
    <name type="scientific">Streptomyces sp. R39</name>
    <dbReference type="NCBI Taxonomy" id="3238631"/>
    <lineage>
        <taxon>Bacteria</taxon>
        <taxon>Bacillati</taxon>
        <taxon>Actinomycetota</taxon>
        <taxon>Actinomycetes</taxon>
        <taxon>Kitasatosporales</taxon>
        <taxon>Streptomycetaceae</taxon>
        <taxon>Streptomyces</taxon>
    </lineage>
</organism>
<reference evidence="4" key="1">
    <citation type="submission" date="2024-07" db="EMBL/GenBank/DDBJ databases">
        <authorList>
            <person name="Yu S.T."/>
        </authorList>
    </citation>
    <scope>NUCLEOTIDE SEQUENCE</scope>
    <source>
        <strain evidence="4">R39</strain>
    </source>
</reference>
<feature type="transmembrane region" description="Helical" evidence="2">
    <location>
        <begin position="247"/>
        <end position="266"/>
    </location>
</feature>
<accession>A0AB39QJK3</accession>
<dbReference type="EMBL" id="CP163441">
    <property type="protein sequence ID" value="XDQ41690.1"/>
    <property type="molecule type" value="Genomic_DNA"/>
</dbReference>
<feature type="region of interest" description="Disordered" evidence="1">
    <location>
        <begin position="196"/>
        <end position="238"/>
    </location>
</feature>
<evidence type="ECO:0000256" key="1">
    <source>
        <dbReference type="SAM" id="MobiDB-lite"/>
    </source>
</evidence>
<feature type="signal peptide" evidence="3">
    <location>
        <begin position="1"/>
        <end position="26"/>
    </location>
</feature>
<gene>
    <name evidence="4" type="ORF">AB5J52_05020</name>
</gene>
<keyword evidence="3" id="KW-0732">Signal</keyword>
<keyword evidence="2" id="KW-0812">Transmembrane</keyword>
<keyword evidence="2" id="KW-0472">Membrane</keyword>
<name>A0AB39QJK3_9ACTN</name>
<evidence type="ECO:0000313" key="4">
    <source>
        <dbReference type="EMBL" id="XDQ41690.1"/>
    </source>
</evidence>
<feature type="compositionally biased region" description="Basic and acidic residues" evidence="1">
    <location>
        <begin position="92"/>
        <end position="112"/>
    </location>
</feature>
<dbReference type="AlphaFoldDB" id="A0AB39QJK3"/>
<feature type="chain" id="PRO_5044345178" description="Sortase" evidence="3">
    <location>
        <begin position="27"/>
        <end position="274"/>
    </location>
</feature>
<evidence type="ECO:0000256" key="3">
    <source>
        <dbReference type="SAM" id="SignalP"/>
    </source>
</evidence>
<evidence type="ECO:0008006" key="5">
    <source>
        <dbReference type="Google" id="ProtNLM"/>
    </source>
</evidence>
<proteinExistence type="predicted"/>
<protein>
    <recommendedName>
        <fullName evidence="5">Sortase</fullName>
    </recommendedName>
</protein>
<dbReference type="RefSeq" id="WP_369221294.1">
    <property type="nucleotide sequence ID" value="NZ_CP163441.1"/>
</dbReference>